<dbReference type="EMBL" id="ML995832">
    <property type="protein sequence ID" value="KAF2769560.1"/>
    <property type="molecule type" value="Genomic_DNA"/>
</dbReference>
<dbReference type="Pfam" id="PF23585">
    <property type="entry name" value="DUF7137"/>
    <property type="match status" value="1"/>
</dbReference>
<feature type="region of interest" description="Disordered" evidence="1">
    <location>
        <begin position="45"/>
        <end position="124"/>
    </location>
</feature>
<evidence type="ECO:0000313" key="6">
    <source>
        <dbReference type="Proteomes" id="UP000799436"/>
    </source>
</evidence>
<evidence type="ECO:0000259" key="4">
    <source>
        <dbReference type="Pfam" id="PF23585"/>
    </source>
</evidence>
<reference evidence="5" key="1">
    <citation type="journal article" date="2020" name="Stud. Mycol.">
        <title>101 Dothideomycetes genomes: a test case for predicting lifestyles and emergence of pathogens.</title>
        <authorList>
            <person name="Haridas S."/>
            <person name="Albert R."/>
            <person name="Binder M."/>
            <person name="Bloem J."/>
            <person name="Labutti K."/>
            <person name="Salamov A."/>
            <person name="Andreopoulos B."/>
            <person name="Baker S."/>
            <person name="Barry K."/>
            <person name="Bills G."/>
            <person name="Bluhm B."/>
            <person name="Cannon C."/>
            <person name="Castanera R."/>
            <person name="Culley D."/>
            <person name="Daum C."/>
            <person name="Ezra D."/>
            <person name="Gonzalez J."/>
            <person name="Henrissat B."/>
            <person name="Kuo A."/>
            <person name="Liang C."/>
            <person name="Lipzen A."/>
            <person name="Lutzoni F."/>
            <person name="Magnuson J."/>
            <person name="Mondo S."/>
            <person name="Nolan M."/>
            <person name="Ohm R."/>
            <person name="Pangilinan J."/>
            <person name="Park H.-J."/>
            <person name="Ramirez L."/>
            <person name="Alfaro M."/>
            <person name="Sun H."/>
            <person name="Tritt A."/>
            <person name="Yoshinaga Y."/>
            <person name="Zwiers L.-H."/>
            <person name="Turgeon B."/>
            <person name="Goodwin S."/>
            <person name="Spatafora J."/>
            <person name="Crous P."/>
            <person name="Grigoriev I."/>
        </authorList>
    </citation>
    <scope>NUCLEOTIDE SEQUENCE</scope>
    <source>
        <strain evidence="5">CBS 116005</strain>
    </source>
</reference>
<dbReference type="AlphaFoldDB" id="A0A6G1LA98"/>
<keyword evidence="6" id="KW-1185">Reference proteome</keyword>
<feature type="signal peptide" evidence="3">
    <location>
        <begin position="1"/>
        <end position="19"/>
    </location>
</feature>
<feature type="transmembrane region" description="Helical" evidence="2">
    <location>
        <begin position="283"/>
        <end position="304"/>
    </location>
</feature>
<gene>
    <name evidence="5" type="ORF">EJ03DRAFT_327167</name>
</gene>
<evidence type="ECO:0000256" key="2">
    <source>
        <dbReference type="SAM" id="Phobius"/>
    </source>
</evidence>
<proteinExistence type="predicted"/>
<dbReference type="Proteomes" id="UP000799436">
    <property type="component" value="Unassembled WGS sequence"/>
</dbReference>
<sequence>MRPTSLLSAVLLLAATSNAWPWPPAVWQPAVDVAKRQIAPLIARQDSSATTTAAQSAQESASATTTEDASSNNDATTTTDASNSDASTTGSSSGSATDKTSGSSTITSSAKASDSSGKSSTTASKTTFSANLPAGGISMVTPNAYSTSYYKIGQPVTFAWNYTSLSVTPTAVDVLAVASANSQTYTIAMNQTIPNATQTVVWDTGAYESSVGSALPMATYTLIVYDAESSVSATAAAGYLGVSNTFTFGMYQPQSYENSAVEYQCITCSSDAMVRMQQMTVGFVFSMAALTVLSFTWFAGVAGIL</sequence>
<evidence type="ECO:0000256" key="1">
    <source>
        <dbReference type="SAM" id="MobiDB-lite"/>
    </source>
</evidence>
<keyword evidence="2" id="KW-0472">Membrane</keyword>
<keyword evidence="3" id="KW-0732">Signal</keyword>
<dbReference type="PANTHER" id="PTHR42028">
    <property type="entry name" value="CHROMOSOME 1, WHOLE GENOME SHOTGUN SEQUENCE"/>
    <property type="match status" value="1"/>
</dbReference>
<feature type="compositionally biased region" description="Low complexity" evidence="1">
    <location>
        <begin position="46"/>
        <end position="124"/>
    </location>
</feature>
<accession>A0A6G1LA98</accession>
<feature type="domain" description="DUF7137" evidence="4">
    <location>
        <begin position="132"/>
        <end position="267"/>
    </location>
</feature>
<dbReference type="OrthoDB" id="2435509at2759"/>
<dbReference type="InterPro" id="IPR055561">
    <property type="entry name" value="DUF7137"/>
</dbReference>
<evidence type="ECO:0000256" key="3">
    <source>
        <dbReference type="SAM" id="SignalP"/>
    </source>
</evidence>
<keyword evidence="2" id="KW-0812">Transmembrane</keyword>
<protein>
    <recommendedName>
        <fullName evidence="4">DUF7137 domain-containing protein</fullName>
    </recommendedName>
</protein>
<name>A0A6G1LA98_9PEZI</name>
<organism evidence="5 6">
    <name type="scientific">Teratosphaeria nubilosa</name>
    <dbReference type="NCBI Taxonomy" id="161662"/>
    <lineage>
        <taxon>Eukaryota</taxon>
        <taxon>Fungi</taxon>
        <taxon>Dikarya</taxon>
        <taxon>Ascomycota</taxon>
        <taxon>Pezizomycotina</taxon>
        <taxon>Dothideomycetes</taxon>
        <taxon>Dothideomycetidae</taxon>
        <taxon>Mycosphaerellales</taxon>
        <taxon>Teratosphaeriaceae</taxon>
        <taxon>Teratosphaeria</taxon>
    </lineage>
</organism>
<evidence type="ECO:0000313" key="5">
    <source>
        <dbReference type="EMBL" id="KAF2769560.1"/>
    </source>
</evidence>
<keyword evidence="2" id="KW-1133">Transmembrane helix</keyword>
<feature type="chain" id="PRO_5026094620" description="DUF7137 domain-containing protein" evidence="3">
    <location>
        <begin position="20"/>
        <end position="305"/>
    </location>
</feature>
<dbReference type="PANTHER" id="PTHR42028:SF1">
    <property type="entry name" value="YALI0E30657P"/>
    <property type="match status" value="1"/>
</dbReference>